<dbReference type="InterPro" id="IPR022642">
    <property type="entry name" value="CheR_C"/>
</dbReference>
<keyword evidence="9" id="KW-1185">Reference proteome</keyword>
<dbReference type="InterPro" id="IPR036804">
    <property type="entry name" value="CheR_N_sf"/>
</dbReference>
<dbReference type="Pfam" id="PF03705">
    <property type="entry name" value="CheR_N"/>
    <property type="match status" value="1"/>
</dbReference>
<evidence type="ECO:0000313" key="8">
    <source>
        <dbReference type="EMBL" id="MCQ8184564.1"/>
    </source>
</evidence>
<feature type="binding site" evidence="6">
    <location>
        <position position="84"/>
    </location>
    <ligand>
        <name>S-adenosyl-L-methionine</name>
        <dbReference type="ChEBI" id="CHEBI:59789"/>
    </ligand>
</feature>
<feature type="binding site" evidence="6">
    <location>
        <position position="88"/>
    </location>
    <ligand>
        <name>S-adenosyl-L-methionine</name>
        <dbReference type="ChEBI" id="CHEBI:59789"/>
    </ligand>
</feature>
<dbReference type="EC" id="2.1.1.80" evidence="5"/>
<dbReference type="InterPro" id="IPR050903">
    <property type="entry name" value="Bact_Chemotaxis_MeTrfase"/>
</dbReference>
<dbReference type="SUPFAM" id="SSF53335">
    <property type="entry name" value="S-adenosyl-L-methionine-dependent methyltransferases"/>
    <property type="match status" value="1"/>
</dbReference>
<dbReference type="Pfam" id="PF01739">
    <property type="entry name" value="CheR"/>
    <property type="match status" value="1"/>
</dbReference>
<evidence type="ECO:0000256" key="2">
    <source>
        <dbReference type="ARBA" id="ARBA00022603"/>
    </source>
</evidence>
<accession>A0A9X2L7L6</accession>
<evidence type="ECO:0000256" key="3">
    <source>
        <dbReference type="ARBA" id="ARBA00022679"/>
    </source>
</evidence>
<protein>
    <recommendedName>
        <fullName evidence="5">Chemotaxis protein methyltransferase</fullName>
        <ecNumber evidence="5">2.1.1.80</ecNumber>
    </recommendedName>
</protein>
<dbReference type="CDD" id="cd02440">
    <property type="entry name" value="AdoMet_MTases"/>
    <property type="match status" value="1"/>
</dbReference>
<organism evidence="8 9">
    <name type="scientific">Parvularcula maris</name>
    <dbReference type="NCBI Taxonomy" id="2965077"/>
    <lineage>
        <taxon>Bacteria</taxon>
        <taxon>Pseudomonadati</taxon>
        <taxon>Pseudomonadota</taxon>
        <taxon>Alphaproteobacteria</taxon>
        <taxon>Parvularculales</taxon>
        <taxon>Parvularculaceae</taxon>
        <taxon>Parvularcula</taxon>
    </lineage>
</organism>
<feature type="domain" description="CheR-type methyltransferase" evidence="7">
    <location>
        <begin position="5"/>
        <end position="282"/>
    </location>
</feature>
<evidence type="ECO:0000259" key="7">
    <source>
        <dbReference type="PROSITE" id="PS50123"/>
    </source>
</evidence>
<keyword evidence="2 5" id="KW-0489">Methyltransferase</keyword>
<dbReference type="AlphaFoldDB" id="A0A9X2L7L6"/>
<feature type="binding site" evidence="6">
    <location>
        <position position="152"/>
    </location>
    <ligand>
        <name>S-adenosyl-L-methionine</name>
        <dbReference type="ChEBI" id="CHEBI:59789"/>
    </ligand>
</feature>
<dbReference type="InterPro" id="IPR029063">
    <property type="entry name" value="SAM-dependent_MTases_sf"/>
</dbReference>
<gene>
    <name evidence="8" type="ORF">NOG11_04105</name>
</gene>
<dbReference type="GO" id="GO:0032259">
    <property type="term" value="P:methylation"/>
    <property type="evidence" value="ECO:0007669"/>
    <property type="project" value="UniProtKB-KW"/>
</dbReference>
<dbReference type="SUPFAM" id="SSF47757">
    <property type="entry name" value="Chemotaxis receptor methyltransferase CheR, N-terminal domain"/>
    <property type="match status" value="1"/>
</dbReference>
<dbReference type="SMART" id="SM00138">
    <property type="entry name" value="MeTrc"/>
    <property type="match status" value="1"/>
</dbReference>
<proteinExistence type="predicted"/>
<feature type="binding site" evidence="6">
    <location>
        <position position="82"/>
    </location>
    <ligand>
        <name>S-adenosyl-L-methionine</name>
        <dbReference type="ChEBI" id="CHEBI:59789"/>
    </ligand>
</feature>
<dbReference type="GO" id="GO:0008983">
    <property type="term" value="F:protein-glutamate O-methyltransferase activity"/>
    <property type="evidence" value="ECO:0007669"/>
    <property type="project" value="UniProtKB-EC"/>
</dbReference>
<evidence type="ECO:0000256" key="5">
    <source>
        <dbReference type="PIRNR" id="PIRNR000410"/>
    </source>
</evidence>
<dbReference type="PIRSF" id="PIRSF000410">
    <property type="entry name" value="CheR"/>
    <property type="match status" value="1"/>
</dbReference>
<dbReference type="RefSeq" id="WP_256618412.1">
    <property type="nucleotide sequence ID" value="NZ_JANIBC010000002.1"/>
</dbReference>
<dbReference type="PROSITE" id="PS50123">
    <property type="entry name" value="CHER"/>
    <property type="match status" value="1"/>
</dbReference>
<dbReference type="PRINTS" id="PR00996">
    <property type="entry name" value="CHERMTFRASE"/>
</dbReference>
<evidence type="ECO:0000313" key="9">
    <source>
        <dbReference type="Proteomes" id="UP001142610"/>
    </source>
</evidence>
<feature type="binding site" evidence="6">
    <location>
        <begin position="210"/>
        <end position="211"/>
    </location>
    <ligand>
        <name>S-adenosyl-L-methionine</name>
        <dbReference type="ChEBI" id="CHEBI:59789"/>
    </ligand>
</feature>
<comment type="caution">
    <text evidence="8">The sequence shown here is derived from an EMBL/GenBank/DDBJ whole genome shotgun (WGS) entry which is preliminary data.</text>
</comment>
<comment type="catalytic activity">
    <reaction evidence="1 5">
        <text>L-glutamyl-[protein] + S-adenosyl-L-methionine = [protein]-L-glutamate 5-O-methyl ester + S-adenosyl-L-homocysteine</text>
        <dbReference type="Rhea" id="RHEA:24452"/>
        <dbReference type="Rhea" id="RHEA-COMP:10208"/>
        <dbReference type="Rhea" id="RHEA-COMP:10311"/>
        <dbReference type="ChEBI" id="CHEBI:29973"/>
        <dbReference type="ChEBI" id="CHEBI:57856"/>
        <dbReference type="ChEBI" id="CHEBI:59789"/>
        <dbReference type="ChEBI" id="CHEBI:82795"/>
        <dbReference type="EC" id="2.1.1.80"/>
    </reaction>
</comment>
<evidence type="ECO:0000256" key="6">
    <source>
        <dbReference type="PIRSR" id="PIRSR000410-1"/>
    </source>
</evidence>
<name>A0A9X2L7L6_9PROT</name>
<keyword evidence="3 5" id="KW-0808">Transferase</keyword>
<comment type="function">
    <text evidence="5">Methylation of the membrane-bound methyl-accepting chemotaxis proteins (MCP) to form gamma-glutamyl methyl ester residues in MCP.</text>
</comment>
<dbReference type="InterPro" id="IPR026024">
    <property type="entry name" value="Chemotaxis_MeTrfase_CheR"/>
</dbReference>
<dbReference type="PANTHER" id="PTHR24422">
    <property type="entry name" value="CHEMOTAXIS PROTEIN METHYLTRANSFERASE"/>
    <property type="match status" value="1"/>
</dbReference>
<dbReference type="Gene3D" id="1.10.155.10">
    <property type="entry name" value="Chemotaxis receptor methyltransferase CheR, N-terminal domain"/>
    <property type="match status" value="1"/>
</dbReference>
<dbReference type="InterPro" id="IPR022641">
    <property type="entry name" value="CheR_N"/>
</dbReference>
<feature type="binding site" evidence="6">
    <location>
        <begin position="227"/>
        <end position="228"/>
    </location>
    <ligand>
        <name>S-adenosyl-L-methionine</name>
        <dbReference type="ChEBI" id="CHEBI:59789"/>
    </ligand>
</feature>
<evidence type="ECO:0000256" key="1">
    <source>
        <dbReference type="ARBA" id="ARBA00001541"/>
    </source>
</evidence>
<dbReference type="EMBL" id="JANIBC010000002">
    <property type="protein sequence ID" value="MCQ8184564.1"/>
    <property type="molecule type" value="Genomic_DNA"/>
</dbReference>
<reference evidence="8" key="1">
    <citation type="submission" date="2022-07" db="EMBL/GenBank/DDBJ databases">
        <title>Parvularcula maris sp. nov., an algicidal bacterium isolated from seawater.</title>
        <authorList>
            <person name="Li F."/>
        </authorList>
    </citation>
    <scope>NUCLEOTIDE SEQUENCE</scope>
    <source>
        <strain evidence="8">BGMRC 0090</strain>
    </source>
</reference>
<evidence type="ECO:0000256" key="4">
    <source>
        <dbReference type="ARBA" id="ARBA00022691"/>
    </source>
</evidence>
<feature type="binding site" evidence="6">
    <location>
        <position position="126"/>
    </location>
    <ligand>
        <name>S-adenosyl-L-methionine</name>
        <dbReference type="ChEBI" id="CHEBI:59789"/>
    </ligand>
</feature>
<sequence length="282" mass="31955">MTAEARQQEFPYTDTDFKQIKGILYDEAGIFLPSTKMSLVYSRLTKRLRALGLKSFYEYVLYVQGSGAKSERRQLVNALTTNLTHFFREPHHLDTVTNVLGPEAVQATSSGRSYRIWSAGCSTGEEPYSVALALLRHAPELAQRDVHILATDIDSDVVDHAKRGAYEKHIVRPVESGLLSKYFETGWGPNADRYVVRDTLRSMTTFKTLNLMQHWPMSGQFDAVFCRNVVIYFDEATKAVLWQRFASAIKPGGHLMIGHSERIAGPAREMFEPAGLTTYRRR</sequence>
<dbReference type="InterPro" id="IPR000780">
    <property type="entry name" value="CheR_MeTrfase"/>
</dbReference>
<keyword evidence="4 5" id="KW-0949">S-adenosyl-L-methionine</keyword>
<dbReference type="PANTHER" id="PTHR24422:SF19">
    <property type="entry name" value="CHEMOTAXIS PROTEIN METHYLTRANSFERASE"/>
    <property type="match status" value="1"/>
</dbReference>
<dbReference type="Proteomes" id="UP001142610">
    <property type="component" value="Unassembled WGS sequence"/>
</dbReference>
<dbReference type="Gene3D" id="3.40.50.150">
    <property type="entry name" value="Vaccinia Virus protein VP39"/>
    <property type="match status" value="1"/>
</dbReference>